<dbReference type="Proteomes" id="UP000033393">
    <property type="component" value="Unassembled WGS sequence"/>
</dbReference>
<proteinExistence type="predicted"/>
<feature type="transmembrane region" description="Helical" evidence="1">
    <location>
        <begin position="12"/>
        <end position="32"/>
    </location>
</feature>
<reference evidence="2 3" key="1">
    <citation type="submission" date="2015-02" db="EMBL/GenBank/DDBJ databases">
        <authorList>
            <person name="Ju K.-S."/>
            <person name="Doroghazi J.R."/>
            <person name="Metcalf W."/>
        </authorList>
    </citation>
    <scope>NUCLEOTIDE SEQUENCE [LARGE SCALE GENOMIC DNA]</scope>
    <source>
        <strain evidence="2 3">NRRL B-16140</strain>
    </source>
</reference>
<feature type="transmembrane region" description="Helical" evidence="1">
    <location>
        <begin position="244"/>
        <end position="261"/>
    </location>
</feature>
<gene>
    <name evidence="2" type="ORF">UK23_16660</name>
</gene>
<dbReference type="OrthoDB" id="3416461at2"/>
<keyword evidence="1" id="KW-0472">Membrane</keyword>
<protein>
    <submittedName>
        <fullName evidence="2">Uncharacterized protein</fullName>
    </submittedName>
</protein>
<feature type="transmembrane region" description="Helical" evidence="1">
    <location>
        <begin position="161"/>
        <end position="179"/>
    </location>
</feature>
<dbReference type="AlphaFoldDB" id="A0A0F0H4W1"/>
<feature type="transmembrane region" description="Helical" evidence="1">
    <location>
        <begin position="129"/>
        <end position="149"/>
    </location>
</feature>
<feature type="transmembrane region" description="Helical" evidence="1">
    <location>
        <begin position="218"/>
        <end position="237"/>
    </location>
</feature>
<feature type="transmembrane region" description="Helical" evidence="1">
    <location>
        <begin position="52"/>
        <end position="74"/>
    </location>
</feature>
<dbReference type="RefSeq" id="WP_156213158.1">
    <property type="nucleotide sequence ID" value="NZ_JYJG01000101.1"/>
</dbReference>
<comment type="caution">
    <text evidence="2">The sequence shown here is derived from an EMBL/GenBank/DDBJ whole genome shotgun (WGS) entry which is preliminary data.</text>
</comment>
<sequence>MRALRLELRRSLAPWAGMLLVATAVALLYSVSAPWWKGPEAWDEQWHSAAQWIRFLLVFLWPLVVGAGAVAGLRDHRAGIADLLTTAARPPWRRAAVTAGALAIYLVLGYLTVFALGAVQVIWHGGYFHLAWLPITAVGALAVVAGGWLGMGVARAFPSVLTPPLLAVSALVALVFLTISQDPAADPSRVLPNQVVLLSPALSAVRNVYDTVAAAANAGQAIWLAGLALTGFGLLVATSARLRLIALVPAVAGFAIALPVLPARTLVLNESASAAVCREHVCLTRMRASTLDSFAPVAEHALRLLATLPDAPTSVREVPEPSLHHGGVPRRPETVPVLFNGSFEAAQPGDWLTELVAGAGTPTCFGESDDDQGTIREAAARAVAAAWFTGELKPVRDHLFIRAGAAEPARRAWEALRVLPPDQQLARVSAARAVGLSCQGDQLTALTGGTL</sequence>
<name>A0A0F0H4W1_LENAE</name>
<feature type="transmembrane region" description="Helical" evidence="1">
    <location>
        <begin position="95"/>
        <end position="123"/>
    </location>
</feature>
<evidence type="ECO:0000256" key="1">
    <source>
        <dbReference type="SAM" id="Phobius"/>
    </source>
</evidence>
<accession>A0A0F0H4W1</accession>
<keyword evidence="1" id="KW-0812">Transmembrane</keyword>
<dbReference type="PATRIC" id="fig|68170.10.peg.4223"/>
<keyword evidence="3" id="KW-1185">Reference proteome</keyword>
<evidence type="ECO:0000313" key="3">
    <source>
        <dbReference type="Proteomes" id="UP000033393"/>
    </source>
</evidence>
<organism evidence="2 3">
    <name type="scientific">Lentzea aerocolonigenes</name>
    <name type="common">Lechevalieria aerocolonigenes</name>
    <name type="synonym">Saccharothrix aerocolonigenes</name>
    <dbReference type="NCBI Taxonomy" id="68170"/>
    <lineage>
        <taxon>Bacteria</taxon>
        <taxon>Bacillati</taxon>
        <taxon>Actinomycetota</taxon>
        <taxon>Actinomycetes</taxon>
        <taxon>Pseudonocardiales</taxon>
        <taxon>Pseudonocardiaceae</taxon>
        <taxon>Lentzea</taxon>
    </lineage>
</organism>
<keyword evidence="1" id="KW-1133">Transmembrane helix</keyword>
<evidence type="ECO:0000313" key="2">
    <source>
        <dbReference type="EMBL" id="KJK48648.1"/>
    </source>
</evidence>
<dbReference type="EMBL" id="JYJG01000101">
    <property type="protein sequence ID" value="KJK48648.1"/>
    <property type="molecule type" value="Genomic_DNA"/>
</dbReference>